<reference evidence="4" key="3">
    <citation type="submission" date="2025-09" db="UniProtKB">
        <authorList>
            <consortium name="Ensembl"/>
        </authorList>
    </citation>
    <scope>IDENTIFICATION</scope>
</reference>
<dbReference type="KEGG" id="pfor:103153911"/>
<dbReference type="EMBL" id="AYCK01016404">
    <property type="status" value="NOT_ANNOTATED_CDS"/>
    <property type="molecule type" value="Genomic_DNA"/>
</dbReference>
<protein>
    <submittedName>
        <fullName evidence="4">Interferon gamma receptor 2</fullName>
    </submittedName>
</protein>
<dbReference type="GeneTree" id="ENSGT00510000051617"/>
<dbReference type="Pfam" id="PF09294">
    <property type="entry name" value="Interfer-bind"/>
    <property type="match status" value="1"/>
</dbReference>
<dbReference type="STRING" id="48698.ENSPFOP00000002314"/>
<dbReference type="SUPFAM" id="SSF49265">
    <property type="entry name" value="Fibronectin type III"/>
    <property type="match status" value="2"/>
</dbReference>
<dbReference type="InterPro" id="IPR050650">
    <property type="entry name" value="Type-II_Cytokine-TF_Rcpt"/>
</dbReference>
<dbReference type="InterPro" id="IPR003961">
    <property type="entry name" value="FN3_dom"/>
</dbReference>
<evidence type="ECO:0000256" key="1">
    <source>
        <dbReference type="SAM" id="Phobius"/>
    </source>
</evidence>
<sequence length="328" mass="37107">MEILVNMDHSRRLCPLTDHFHLKFVVLVLFYLVWPAADAVKTPPPNNVVISQSKLNWNSTESDVTFTVESRKFESDWMPIETCKDTRFTSCDLSLDDSCIQYRVTAWRNRTKSEPVEACSRDGHPCAPNFTLTAAPESLTVILKRSHSLHKETADTLKHSIRFWKKGEQPKEHSVTLSSQPINGLEVGETYCVTVQFVFRYKEYGPASCMQCETIPSSSGSKQTQIIVICIVLSGIVLLVVYAYVHLFKFKKIKEILQPPYTMPPMLIEQLAGHNYLPVAMIPTEEHLNDVSVFSPFETRGVGPSLPAETKNCTELICKSSSFMEEHS</sequence>
<dbReference type="PANTHER" id="PTHR20859">
    <property type="entry name" value="INTERFERON/INTERLEUKIN RECEPTOR"/>
    <property type="match status" value="1"/>
</dbReference>
<feature type="transmembrane region" description="Helical" evidence="1">
    <location>
        <begin position="20"/>
        <end position="37"/>
    </location>
</feature>
<evidence type="ECO:0000313" key="4">
    <source>
        <dbReference type="Ensembl" id="ENSPFOP00000002314.1"/>
    </source>
</evidence>
<organism evidence="4 5">
    <name type="scientific">Poecilia formosa</name>
    <name type="common">Amazon molly</name>
    <name type="synonym">Limia formosa</name>
    <dbReference type="NCBI Taxonomy" id="48698"/>
    <lineage>
        <taxon>Eukaryota</taxon>
        <taxon>Metazoa</taxon>
        <taxon>Chordata</taxon>
        <taxon>Craniata</taxon>
        <taxon>Vertebrata</taxon>
        <taxon>Euteleostomi</taxon>
        <taxon>Actinopterygii</taxon>
        <taxon>Neopterygii</taxon>
        <taxon>Teleostei</taxon>
        <taxon>Neoteleostei</taxon>
        <taxon>Acanthomorphata</taxon>
        <taxon>Ovalentaria</taxon>
        <taxon>Atherinomorphae</taxon>
        <taxon>Cyprinodontiformes</taxon>
        <taxon>Poeciliidae</taxon>
        <taxon>Poeciliinae</taxon>
        <taxon>Poecilia</taxon>
    </lineage>
</organism>
<keyword evidence="1" id="KW-0812">Transmembrane</keyword>
<reference evidence="5" key="1">
    <citation type="submission" date="2013-10" db="EMBL/GenBank/DDBJ databases">
        <authorList>
            <person name="Schartl M."/>
            <person name="Warren W."/>
        </authorList>
    </citation>
    <scope>NUCLEOTIDE SEQUENCE [LARGE SCALE GENOMIC DNA]</scope>
    <source>
        <strain evidence="5">female</strain>
    </source>
</reference>
<keyword evidence="1" id="KW-0472">Membrane</keyword>
<dbReference type="GO" id="GO:0004896">
    <property type="term" value="F:cytokine receptor activity"/>
    <property type="evidence" value="ECO:0007669"/>
    <property type="project" value="TreeGrafter"/>
</dbReference>
<keyword evidence="5" id="KW-1185">Reference proteome</keyword>
<evidence type="ECO:0000259" key="3">
    <source>
        <dbReference type="Pfam" id="PF09294"/>
    </source>
</evidence>
<dbReference type="InterPro" id="IPR013783">
    <property type="entry name" value="Ig-like_fold"/>
</dbReference>
<dbReference type="AlphaFoldDB" id="A0A087X961"/>
<reference evidence="4" key="2">
    <citation type="submission" date="2025-08" db="UniProtKB">
        <authorList>
            <consortium name="Ensembl"/>
        </authorList>
    </citation>
    <scope>IDENTIFICATION</scope>
</reference>
<dbReference type="InterPro" id="IPR036116">
    <property type="entry name" value="FN3_sf"/>
</dbReference>
<dbReference type="GeneID" id="103153911"/>
<dbReference type="PANTHER" id="PTHR20859:SF84">
    <property type="entry name" value="INTERFERON ALPHA_BETA RECEPTOR 2"/>
    <property type="match status" value="1"/>
</dbReference>
<dbReference type="Pfam" id="PF01108">
    <property type="entry name" value="Tissue_fac"/>
    <property type="match status" value="1"/>
</dbReference>
<feature type="transmembrane region" description="Helical" evidence="1">
    <location>
        <begin position="226"/>
        <end position="245"/>
    </location>
</feature>
<name>A0A087X961_POEFO</name>
<feature type="domain" description="Interferon/interleukin receptor" evidence="3">
    <location>
        <begin position="128"/>
        <end position="215"/>
    </location>
</feature>
<evidence type="ECO:0000313" key="5">
    <source>
        <dbReference type="Proteomes" id="UP000028760"/>
    </source>
</evidence>
<proteinExistence type="predicted"/>
<dbReference type="Ensembl" id="ENSPFOT00000002318.1">
    <property type="protein sequence ID" value="ENSPFOP00000002314.1"/>
    <property type="gene ID" value="ENSPFOG00000002470.1"/>
</dbReference>
<feature type="domain" description="Fibronectin type-III" evidence="2">
    <location>
        <begin position="26"/>
        <end position="111"/>
    </location>
</feature>
<dbReference type="Gene3D" id="2.60.40.10">
    <property type="entry name" value="Immunoglobulins"/>
    <property type="match status" value="2"/>
</dbReference>
<dbReference type="Proteomes" id="UP000028760">
    <property type="component" value="Unassembled WGS sequence"/>
</dbReference>
<dbReference type="RefSeq" id="NP_001347686.1">
    <property type="nucleotide sequence ID" value="NM_001360757.1"/>
</dbReference>
<dbReference type="eggNOG" id="ENOG502SACV">
    <property type="taxonomic scope" value="Eukaryota"/>
</dbReference>
<keyword evidence="1" id="KW-1133">Transmembrane helix</keyword>
<accession>A0A087X961</accession>
<dbReference type="OMA" id="ACSRHGD"/>
<dbReference type="CTD" id="3460"/>
<dbReference type="InterPro" id="IPR015373">
    <property type="entry name" value="Interferon/interleukin_rcp_dom"/>
</dbReference>
<evidence type="ECO:0000259" key="2">
    <source>
        <dbReference type="Pfam" id="PF01108"/>
    </source>
</evidence>
<dbReference type="GO" id="GO:0005886">
    <property type="term" value="C:plasma membrane"/>
    <property type="evidence" value="ECO:0007669"/>
    <property type="project" value="TreeGrafter"/>
</dbReference>